<accession>A0A2N8KAB9</accession>
<dbReference type="InterPro" id="IPR020556">
    <property type="entry name" value="Amidase_CS"/>
</dbReference>
<proteinExistence type="predicted"/>
<dbReference type="PANTHER" id="PTHR11895:SF176">
    <property type="entry name" value="AMIDASE AMID-RELATED"/>
    <property type="match status" value="1"/>
</dbReference>
<dbReference type="InterPro" id="IPR036928">
    <property type="entry name" value="AS_sf"/>
</dbReference>
<dbReference type="Proteomes" id="UP000235994">
    <property type="component" value="Unassembled WGS sequence"/>
</dbReference>
<dbReference type="EMBL" id="POQS01000009">
    <property type="protein sequence ID" value="PND30395.1"/>
    <property type="molecule type" value="Genomic_DNA"/>
</dbReference>
<dbReference type="SUPFAM" id="SSF75304">
    <property type="entry name" value="Amidase signature (AS) enzymes"/>
    <property type="match status" value="1"/>
</dbReference>
<dbReference type="InterPro" id="IPR000120">
    <property type="entry name" value="Amidase"/>
</dbReference>
<sequence>MSDIAFATLGELARGLAAGRYSSVELARLYLDRIDRANPALGAYVSVDREGALKLAEAADARRRAGYGLLGPLDGLPVAVKDLCDIEGQVTTAGSQAWTQRRSAVTATAVTRLVDAGMVVLGKTHMVEFAFGGWGTNPVMGTPRNPWDLARARIPGGSSSGSGVAVAAGLAPAALGSDTGGSVRIPAALNGITGLKTTRGLISLHGSVALSHTLDSIGPLTRDTRDALLLTQALSGPDPRDPVTQGVPAFRFHEPAAGAQPLRGMRIALMPPAQYPIAVDAAVQGALDDMRRVLAGLGADLVEAPFPFDFHDMMLRNGQIIAAEAYAQHRDYIEDGNLPLGPHVRSRVLAGKHVSAADYICALQAHAAACEDWRNWMRDYDALLAPCLPFAACPLEEVDEAATPLAAFTRPGNYVNASGLALPAGFTADGLPIGVQLLGKPNGEGALGRIGMAFQAQTDWHLRRPGLAAIGL</sequence>
<evidence type="ECO:0000313" key="2">
    <source>
        <dbReference type="EMBL" id="PND30395.1"/>
    </source>
</evidence>
<dbReference type="GO" id="GO:0003824">
    <property type="term" value="F:catalytic activity"/>
    <property type="evidence" value="ECO:0007669"/>
    <property type="project" value="InterPro"/>
</dbReference>
<dbReference type="PANTHER" id="PTHR11895">
    <property type="entry name" value="TRANSAMIDASE"/>
    <property type="match status" value="1"/>
</dbReference>
<organism evidence="2 3">
    <name type="scientific">Achromobacter pulmonis</name>
    <dbReference type="NCBI Taxonomy" id="1389932"/>
    <lineage>
        <taxon>Bacteria</taxon>
        <taxon>Pseudomonadati</taxon>
        <taxon>Pseudomonadota</taxon>
        <taxon>Betaproteobacteria</taxon>
        <taxon>Burkholderiales</taxon>
        <taxon>Alcaligenaceae</taxon>
        <taxon>Achromobacter</taxon>
    </lineage>
</organism>
<feature type="domain" description="Amidase" evidence="1">
    <location>
        <begin position="25"/>
        <end position="446"/>
    </location>
</feature>
<dbReference type="AlphaFoldDB" id="A0A2N8KAB9"/>
<comment type="caution">
    <text evidence="2">The sequence shown here is derived from an EMBL/GenBank/DDBJ whole genome shotgun (WGS) entry which is preliminary data.</text>
</comment>
<keyword evidence="3" id="KW-1185">Reference proteome</keyword>
<evidence type="ECO:0000259" key="1">
    <source>
        <dbReference type="Pfam" id="PF01425"/>
    </source>
</evidence>
<gene>
    <name evidence="2" type="ORF">C1I89_28840</name>
</gene>
<dbReference type="PROSITE" id="PS00571">
    <property type="entry name" value="AMIDASES"/>
    <property type="match status" value="1"/>
</dbReference>
<reference evidence="2 3" key="1">
    <citation type="submission" date="2018-01" db="EMBL/GenBank/DDBJ databases">
        <title>The draft genome of an aniline degradation strain ANB-1.</title>
        <authorList>
            <person name="Zhang L."/>
            <person name="Jiang J."/>
        </authorList>
    </citation>
    <scope>NUCLEOTIDE SEQUENCE [LARGE SCALE GENOMIC DNA]</scope>
    <source>
        <strain evidence="2 3">ANB-1</strain>
    </source>
</reference>
<evidence type="ECO:0000313" key="3">
    <source>
        <dbReference type="Proteomes" id="UP000235994"/>
    </source>
</evidence>
<dbReference type="InterPro" id="IPR023631">
    <property type="entry name" value="Amidase_dom"/>
</dbReference>
<name>A0A2N8KAB9_9BURK</name>
<dbReference type="RefSeq" id="WP_102775708.1">
    <property type="nucleotide sequence ID" value="NZ_POQS01000009.1"/>
</dbReference>
<protein>
    <submittedName>
        <fullName evidence="2">Amidase</fullName>
    </submittedName>
</protein>
<dbReference type="Gene3D" id="3.90.1300.10">
    <property type="entry name" value="Amidase signature (AS) domain"/>
    <property type="match status" value="1"/>
</dbReference>
<dbReference type="Pfam" id="PF01425">
    <property type="entry name" value="Amidase"/>
    <property type="match status" value="1"/>
</dbReference>